<dbReference type="InterPro" id="IPR013320">
    <property type="entry name" value="ConA-like_dom_sf"/>
</dbReference>
<sequence length="1011" mass="103769">METKAAAPSSSVNEQQEDVWADQLVLTSLGSSRSYTQLVCSSLHGLLSSQPSCRRTTLAGIDENGPEASVLVPVVKSNQRMPLYWSSCSHASHLQTEQSVCPQTHDGSVFFPGFYIMTQFSIAELARRGTVKKVPGATFRQTAYRIGPGFNFRINTRSAFPVGLPEEFAFCVTFRMSGKTAKQIWNLWQMQDMSGKEQLAVRLNGEAMSVEFTYRTLENRAMTALFPYQAHLFNSQWQKITLMVRKGSVSLRTNCVETDSQQLPPRGPVNLDGFTHIGKLKDNSAVAVPFELQSMLIHCDLNIPQRDTCSDLPARRQISGAEFKRFGSGPPGPPGVPGIDGIDVRLGTEVILARRDQLGSMETLENLALLDFLDYRELILDNRSLDLINADSRENATRRQENVSSWSQKAHGGIELPGLTGPIGEPGLDGPPGQKGEPGKPGTRGEAGVGPDGPIGPPGPGGLPGEQGKVGPPGSMGVRGPQGPRGPTGPRGAAGMLGGSMELCPNACSPGAPGYPGLPGMKGHKGAKGEAGEPGKQGHKGEEGDQGAPGEVGAQGPSVGTTGNSRFYWGHVVLMGTLALKVLLVQQEIKDNEEEWENLAQKGNRDLKDQEEILAFQGQRETVYGLPGVDGREGIPGIPGVKGTKGKAGSAGEIGLQGFPGLPGTAGTKGAAGEKGNAGQPGLIGTMGSAGKPGERGEQGEVGPIGPIGQAGDRGEQGPAGPMGKPGARGPKGDLGLPGLPGPPGLPGTKGDRGEAGEPGPKGEQGDQGAEGTSGDKGEVGDPGAPGAKGEVGNVGDPGNKGPEGARGQSGIEGPPGSPGPRGMQGNRGAPGPRGTQGPAGKEPSDQHIRQVCMRVMQEQLAQLASSLRRPESGAVGLPGKPGPPGPPGATGDSGFPGHAGARGLPGLKGPMGAMGVKGPKGEMGDRGDRGPTVRGPKGSQGPPGLPGEPGKPGYGRDGRDGERGLPGTPGQPGVPGAPGSAGPPGYCDPSACNLSAGQQPLIDVKGPGEN</sequence>
<feature type="compositionally biased region" description="Basic and acidic residues" evidence="4">
    <location>
        <begin position="920"/>
        <end position="932"/>
    </location>
</feature>
<dbReference type="SMART" id="SM00210">
    <property type="entry name" value="TSPN"/>
    <property type="match status" value="1"/>
</dbReference>
<dbReference type="Gene3D" id="2.60.120.200">
    <property type="match status" value="1"/>
</dbReference>
<evidence type="ECO:0000256" key="3">
    <source>
        <dbReference type="ARBA" id="ARBA00022737"/>
    </source>
</evidence>
<dbReference type="STRING" id="623744.A0A553PXV2"/>
<dbReference type="InterPro" id="IPR008160">
    <property type="entry name" value="Collagen"/>
</dbReference>
<dbReference type="OrthoDB" id="6161718at2759"/>
<dbReference type="InterPro" id="IPR050938">
    <property type="entry name" value="Collagen_Structural_Proteins"/>
</dbReference>
<feature type="region of interest" description="Disordered" evidence="4">
    <location>
        <begin position="625"/>
        <end position="646"/>
    </location>
</feature>
<feature type="domain" description="Thrombospondin-like N-terminal" evidence="5">
    <location>
        <begin position="113"/>
        <end position="301"/>
    </location>
</feature>
<dbReference type="EMBL" id="SRMA01026548">
    <property type="protein sequence ID" value="TRY82523.1"/>
    <property type="molecule type" value="Genomic_DNA"/>
</dbReference>
<feature type="compositionally biased region" description="Basic and acidic residues" evidence="4">
    <location>
        <begin position="955"/>
        <end position="964"/>
    </location>
</feature>
<reference evidence="6 7" key="1">
    <citation type="journal article" date="2019" name="Sci. Data">
        <title>Hybrid genome assembly and annotation of Danionella translucida.</title>
        <authorList>
            <person name="Kadobianskyi M."/>
            <person name="Schulze L."/>
            <person name="Schuelke M."/>
            <person name="Judkewitz B."/>
        </authorList>
    </citation>
    <scope>NUCLEOTIDE SEQUENCE [LARGE SCALE GENOMIC DNA]</scope>
    <source>
        <strain evidence="6 7">Bolton</strain>
    </source>
</reference>
<feature type="region of interest" description="Disordered" evidence="4">
    <location>
        <begin position="519"/>
        <end position="559"/>
    </location>
</feature>
<feature type="compositionally biased region" description="Low complexity" evidence="4">
    <location>
        <begin position="665"/>
        <end position="678"/>
    </location>
</feature>
<evidence type="ECO:0000256" key="4">
    <source>
        <dbReference type="SAM" id="MobiDB-lite"/>
    </source>
</evidence>
<dbReference type="PANTHER" id="PTHR37456">
    <property type="entry name" value="SI:CH211-266K2.1"/>
    <property type="match status" value="1"/>
</dbReference>
<dbReference type="PANTHER" id="PTHR37456:SF6">
    <property type="entry name" value="COLLAGEN ALPHA-1(XXIII) CHAIN-LIKE ISOFORM X2"/>
    <property type="match status" value="1"/>
</dbReference>
<comment type="subcellular location">
    <subcellularLocation>
        <location evidence="1">Secreted</location>
    </subcellularLocation>
</comment>
<comment type="caution">
    <text evidence="6">The sequence shown here is derived from an EMBL/GenBank/DDBJ whole genome shotgun (WGS) entry which is preliminary data.</text>
</comment>
<keyword evidence="3" id="KW-0677">Repeat</keyword>
<keyword evidence="2" id="KW-0732">Signal</keyword>
<dbReference type="SUPFAM" id="SSF49899">
    <property type="entry name" value="Concanavalin A-like lectins/glucanases"/>
    <property type="match status" value="1"/>
</dbReference>
<organism evidence="6 7">
    <name type="scientific">Danionella cerebrum</name>
    <dbReference type="NCBI Taxonomy" id="2873325"/>
    <lineage>
        <taxon>Eukaryota</taxon>
        <taxon>Metazoa</taxon>
        <taxon>Chordata</taxon>
        <taxon>Craniata</taxon>
        <taxon>Vertebrata</taxon>
        <taxon>Euteleostomi</taxon>
        <taxon>Actinopterygii</taxon>
        <taxon>Neopterygii</taxon>
        <taxon>Teleostei</taxon>
        <taxon>Ostariophysi</taxon>
        <taxon>Cypriniformes</taxon>
        <taxon>Danionidae</taxon>
        <taxon>Danioninae</taxon>
        <taxon>Danionella</taxon>
    </lineage>
</organism>
<keyword evidence="7" id="KW-1185">Reference proteome</keyword>
<feature type="region of interest" description="Disordered" evidence="4">
    <location>
        <begin position="399"/>
        <end position="497"/>
    </location>
</feature>
<feature type="compositionally biased region" description="Low complexity" evidence="4">
    <location>
        <begin position="809"/>
        <end position="825"/>
    </location>
</feature>
<feature type="region of interest" description="Disordered" evidence="4">
    <location>
        <begin position="865"/>
        <end position="1011"/>
    </location>
</feature>
<proteinExistence type="predicted"/>
<evidence type="ECO:0000259" key="5">
    <source>
        <dbReference type="SMART" id="SM00210"/>
    </source>
</evidence>
<dbReference type="AlphaFoldDB" id="A0A553PXV2"/>
<protein>
    <recommendedName>
        <fullName evidence="5">Thrombospondin-like N-terminal domain-containing protein</fullName>
    </recommendedName>
</protein>
<dbReference type="InterPro" id="IPR048287">
    <property type="entry name" value="TSPN-like_N"/>
</dbReference>
<dbReference type="GO" id="GO:0005576">
    <property type="term" value="C:extracellular region"/>
    <property type="evidence" value="ECO:0007669"/>
    <property type="project" value="UniProtKB-SubCell"/>
</dbReference>
<name>A0A553PXV2_9TELE</name>
<evidence type="ECO:0000256" key="1">
    <source>
        <dbReference type="ARBA" id="ARBA00004613"/>
    </source>
</evidence>
<evidence type="ECO:0000256" key="2">
    <source>
        <dbReference type="ARBA" id="ARBA00022729"/>
    </source>
</evidence>
<evidence type="ECO:0000313" key="7">
    <source>
        <dbReference type="Proteomes" id="UP000316079"/>
    </source>
</evidence>
<accession>A0A553PXV2</accession>
<evidence type="ECO:0000313" key="6">
    <source>
        <dbReference type="EMBL" id="TRY82523.1"/>
    </source>
</evidence>
<dbReference type="Pfam" id="PF01391">
    <property type="entry name" value="Collagen"/>
    <property type="match status" value="4"/>
</dbReference>
<feature type="compositionally biased region" description="Low complexity" evidence="4">
    <location>
        <begin position="466"/>
        <end position="482"/>
    </location>
</feature>
<dbReference type="Proteomes" id="UP000316079">
    <property type="component" value="Unassembled WGS sequence"/>
</dbReference>
<feature type="region of interest" description="Disordered" evidence="4">
    <location>
        <begin position="659"/>
        <end position="847"/>
    </location>
</feature>
<gene>
    <name evidence="6" type="ORF">DNTS_005837</name>
</gene>